<dbReference type="Proteomes" id="UP000785679">
    <property type="component" value="Unassembled WGS sequence"/>
</dbReference>
<evidence type="ECO:0000313" key="2">
    <source>
        <dbReference type="Proteomes" id="UP000785679"/>
    </source>
</evidence>
<proteinExistence type="predicted"/>
<dbReference type="EMBL" id="RRYP01018334">
    <property type="protein sequence ID" value="TNV73682.1"/>
    <property type="molecule type" value="Genomic_DNA"/>
</dbReference>
<accession>A0A8J8SWR3</accession>
<keyword evidence="2" id="KW-1185">Reference proteome</keyword>
<gene>
    <name evidence="1" type="ORF">FGO68_gene4861</name>
</gene>
<reference evidence="1" key="1">
    <citation type="submission" date="2019-06" db="EMBL/GenBank/DDBJ databases">
        <authorList>
            <person name="Zheng W."/>
        </authorList>
    </citation>
    <scope>NUCLEOTIDE SEQUENCE</scope>
    <source>
        <strain evidence="1">QDHG01</strain>
    </source>
</reference>
<evidence type="ECO:0000313" key="1">
    <source>
        <dbReference type="EMBL" id="TNV73682.1"/>
    </source>
</evidence>
<sequence length="144" mass="16486">MPPPRKKEDASNKKIKDFASHYYTSEQAQEAAMPAKVGKSIFNGKEMSYKVEFTKKDQSTVNSKLKFGEFDNAFDSSAKGQFVGGSGFQIKPWQKNKEEDKDEYPCEDEVRTLLTVTFFRKWNSNRESSIILKFQMTKTPSSSL</sequence>
<dbReference type="AlphaFoldDB" id="A0A8J8SWR3"/>
<organism evidence="1 2">
    <name type="scientific">Halteria grandinella</name>
    <dbReference type="NCBI Taxonomy" id="5974"/>
    <lineage>
        <taxon>Eukaryota</taxon>
        <taxon>Sar</taxon>
        <taxon>Alveolata</taxon>
        <taxon>Ciliophora</taxon>
        <taxon>Intramacronucleata</taxon>
        <taxon>Spirotrichea</taxon>
        <taxon>Stichotrichia</taxon>
        <taxon>Sporadotrichida</taxon>
        <taxon>Halteriidae</taxon>
        <taxon>Halteria</taxon>
    </lineage>
</organism>
<name>A0A8J8SWR3_HALGN</name>
<protein>
    <submittedName>
        <fullName evidence="1">Uncharacterized protein</fullName>
    </submittedName>
</protein>
<comment type="caution">
    <text evidence="1">The sequence shown here is derived from an EMBL/GenBank/DDBJ whole genome shotgun (WGS) entry which is preliminary data.</text>
</comment>